<feature type="compositionally biased region" description="Acidic residues" evidence="1">
    <location>
        <begin position="91"/>
        <end position="100"/>
    </location>
</feature>
<dbReference type="CDD" id="cd01770">
    <property type="entry name" value="UBX_UBXN2"/>
    <property type="match status" value="1"/>
</dbReference>
<dbReference type="OrthoDB" id="25887at2759"/>
<dbReference type="Proteomes" id="UP000011083">
    <property type="component" value="Unassembled WGS sequence"/>
</dbReference>
<dbReference type="EMBL" id="KB008114">
    <property type="protein sequence ID" value="ELR12471.1"/>
    <property type="molecule type" value="Genomic_DNA"/>
</dbReference>
<dbReference type="InterPro" id="IPR036241">
    <property type="entry name" value="NSFL1C_SEP_dom_sf"/>
</dbReference>
<evidence type="ECO:0000256" key="1">
    <source>
        <dbReference type="SAM" id="MobiDB-lite"/>
    </source>
</evidence>
<dbReference type="GO" id="GO:0000045">
    <property type="term" value="P:autophagosome assembly"/>
    <property type="evidence" value="ECO:0007669"/>
    <property type="project" value="TreeGrafter"/>
</dbReference>
<dbReference type="FunFam" id="3.30.420.210:FF:000002">
    <property type="entry name" value="UBX domain-containing protein 1"/>
    <property type="match status" value="1"/>
</dbReference>
<dbReference type="SUPFAM" id="SSF54236">
    <property type="entry name" value="Ubiquitin-like"/>
    <property type="match status" value="1"/>
</dbReference>
<evidence type="ECO:0000313" key="4">
    <source>
        <dbReference type="EMBL" id="ELR12471.1"/>
    </source>
</evidence>
<dbReference type="OMA" id="NKDHTDK"/>
<evidence type="ECO:0000259" key="2">
    <source>
        <dbReference type="PROSITE" id="PS50033"/>
    </source>
</evidence>
<accession>L8GJV6</accession>
<proteinExistence type="predicted"/>
<dbReference type="PROSITE" id="PS51399">
    <property type="entry name" value="SEP"/>
    <property type="match status" value="1"/>
</dbReference>
<reference evidence="4 5" key="1">
    <citation type="journal article" date="2013" name="Genome Biol.">
        <title>Genome of Acanthamoeba castellanii highlights extensive lateral gene transfer and early evolution of tyrosine kinase signaling.</title>
        <authorList>
            <person name="Clarke M."/>
            <person name="Lohan A.J."/>
            <person name="Liu B."/>
            <person name="Lagkouvardos I."/>
            <person name="Roy S."/>
            <person name="Zafar N."/>
            <person name="Bertelli C."/>
            <person name="Schilde C."/>
            <person name="Kianianmomeni A."/>
            <person name="Burglin T.R."/>
            <person name="Frech C."/>
            <person name="Turcotte B."/>
            <person name="Kopec K.O."/>
            <person name="Synnott J.M."/>
            <person name="Choo C."/>
            <person name="Paponov I."/>
            <person name="Finkler A."/>
            <person name="Soon Heng Tan C."/>
            <person name="Hutchins A.P."/>
            <person name="Weinmeier T."/>
            <person name="Rattei T."/>
            <person name="Chu J.S."/>
            <person name="Gimenez G."/>
            <person name="Irimia M."/>
            <person name="Rigden D.J."/>
            <person name="Fitzpatrick D.A."/>
            <person name="Lorenzo-Morales J."/>
            <person name="Bateman A."/>
            <person name="Chiu C.H."/>
            <person name="Tang P."/>
            <person name="Hegemann P."/>
            <person name="Fromm H."/>
            <person name="Raoult D."/>
            <person name="Greub G."/>
            <person name="Miranda-Saavedra D."/>
            <person name="Chen N."/>
            <person name="Nash P."/>
            <person name="Ginger M.L."/>
            <person name="Horn M."/>
            <person name="Schaap P."/>
            <person name="Caler L."/>
            <person name="Loftus B."/>
        </authorList>
    </citation>
    <scope>NUCLEOTIDE SEQUENCE [LARGE SCALE GENOMIC DNA]</scope>
    <source>
        <strain evidence="4 5">Neff</strain>
    </source>
</reference>
<dbReference type="GO" id="GO:0007030">
    <property type="term" value="P:Golgi organization"/>
    <property type="evidence" value="ECO:0007669"/>
    <property type="project" value="TreeGrafter"/>
</dbReference>
<dbReference type="STRING" id="1257118.L8GJV6"/>
<evidence type="ECO:0000313" key="5">
    <source>
        <dbReference type="Proteomes" id="UP000011083"/>
    </source>
</evidence>
<dbReference type="KEGG" id="acan:ACA1_330350"/>
<feature type="region of interest" description="Disordered" evidence="1">
    <location>
        <begin position="43"/>
        <end position="189"/>
    </location>
</feature>
<dbReference type="SMART" id="SM00553">
    <property type="entry name" value="SEP"/>
    <property type="match status" value="1"/>
</dbReference>
<dbReference type="AlphaFoldDB" id="L8GJV6"/>
<feature type="compositionally biased region" description="Basic and acidic residues" evidence="1">
    <location>
        <begin position="164"/>
        <end position="189"/>
    </location>
</feature>
<dbReference type="Pfam" id="PF00789">
    <property type="entry name" value="UBX"/>
    <property type="match status" value="1"/>
</dbReference>
<dbReference type="Gene3D" id="3.10.20.90">
    <property type="entry name" value="Phosphatidylinositol 3-kinase Catalytic Subunit, Chain A, domain 1"/>
    <property type="match status" value="1"/>
</dbReference>
<dbReference type="SUPFAM" id="SSF46934">
    <property type="entry name" value="UBA-like"/>
    <property type="match status" value="1"/>
</dbReference>
<evidence type="ECO:0000259" key="3">
    <source>
        <dbReference type="PROSITE" id="PS51399"/>
    </source>
</evidence>
<dbReference type="InterPro" id="IPR012989">
    <property type="entry name" value="SEP_domain"/>
</dbReference>
<dbReference type="PANTHER" id="PTHR23333:SF20">
    <property type="entry name" value="NSFL1 COFACTOR P47"/>
    <property type="match status" value="1"/>
</dbReference>
<protein>
    <submittedName>
        <fullName evidence="4">SEP domain containing protein</fullName>
    </submittedName>
</protein>
<dbReference type="InterPro" id="IPR009060">
    <property type="entry name" value="UBA-like_sf"/>
</dbReference>
<dbReference type="InterPro" id="IPR001012">
    <property type="entry name" value="UBX_dom"/>
</dbReference>
<dbReference type="GeneID" id="14912970"/>
<dbReference type="GO" id="GO:0043130">
    <property type="term" value="F:ubiquitin binding"/>
    <property type="evidence" value="ECO:0007669"/>
    <property type="project" value="TreeGrafter"/>
</dbReference>
<organism evidence="4 5">
    <name type="scientific">Acanthamoeba castellanii (strain ATCC 30010 / Neff)</name>
    <dbReference type="NCBI Taxonomy" id="1257118"/>
    <lineage>
        <taxon>Eukaryota</taxon>
        <taxon>Amoebozoa</taxon>
        <taxon>Discosea</taxon>
        <taxon>Longamoebia</taxon>
        <taxon>Centramoebida</taxon>
        <taxon>Acanthamoebidae</taxon>
        <taxon>Acanthamoeba</taxon>
    </lineage>
</organism>
<feature type="compositionally biased region" description="Low complexity" evidence="1">
    <location>
        <begin position="64"/>
        <end position="81"/>
    </location>
</feature>
<gene>
    <name evidence="4" type="ORF">ACA1_330350</name>
</gene>
<dbReference type="CDD" id="cd14348">
    <property type="entry name" value="UBA_p47"/>
    <property type="match status" value="1"/>
</dbReference>
<feature type="region of interest" description="Disordered" evidence="1">
    <location>
        <begin position="266"/>
        <end position="301"/>
    </location>
</feature>
<dbReference type="RefSeq" id="XP_004334484.1">
    <property type="nucleotide sequence ID" value="XM_004334436.1"/>
</dbReference>
<dbReference type="GO" id="GO:0005829">
    <property type="term" value="C:cytosol"/>
    <property type="evidence" value="ECO:0007669"/>
    <property type="project" value="TreeGrafter"/>
</dbReference>
<dbReference type="GO" id="GO:0043161">
    <property type="term" value="P:proteasome-mediated ubiquitin-dependent protein catabolic process"/>
    <property type="evidence" value="ECO:0007669"/>
    <property type="project" value="TreeGrafter"/>
</dbReference>
<dbReference type="Pfam" id="PF08059">
    <property type="entry name" value="SEP"/>
    <property type="match status" value="1"/>
</dbReference>
<dbReference type="InterPro" id="IPR029071">
    <property type="entry name" value="Ubiquitin-like_domsf"/>
</dbReference>
<feature type="compositionally biased region" description="Low complexity" evidence="1">
    <location>
        <begin position="274"/>
        <end position="289"/>
    </location>
</feature>
<dbReference type="Pfam" id="PF14555">
    <property type="entry name" value="UBA_4"/>
    <property type="match status" value="1"/>
</dbReference>
<feature type="domain" description="SEP" evidence="3">
    <location>
        <begin position="190"/>
        <end position="255"/>
    </location>
</feature>
<dbReference type="PANTHER" id="PTHR23333">
    <property type="entry name" value="UBX DOMAIN CONTAINING PROTEIN"/>
    <property type="match status" value="1"/>
</dbReference>
<feature type="domain" description="UBX" evidence="2">
    <location>
        <begin position="297"/>
        <end position="372"/>
    </location>
</feature>
<dbReference type="Gene3D" id="3.30.420.210">
    <property type="entry name" value="SEP domain"/>
    <property type="match status" value="1"/>
</dbReference>
<dbReference type="SUPFAM" id="SSF102848">
    <property type="entry name" value="NSFL1 (p97 ATPase) cofactor p47, SEP domain"/>
    <property type="match status" value="1"/>
</dbReference>
<dbReference type="VEuPathDB" id="AmoebaDB:ACA1_330350"/>
<name>L8GJV6_ACACF</name>
<feature type="compositionally biased region" description="Low complexity" evidence="1">
    <location>
        <begin position="141"/>
        <end position="152"/>
    </location>
</feature>
<dbReference type="PROSITE" id="PS50033">
    <property type="entry name" value="UBX"/>
    <property type="match status" value="1"/>
</dbReference>
<dbReference type="GO" id="GO:0005634">
    <property type="term" value="C:nucleus"/>
    <property type="evidence" value="ECO:0007669"/>
    <property type="project" value="TreeGrafter"/>
</dbReference>
<keyword evidence="5" id="KW-1185">Reference proteome</keyword>
<dbReference type="Gene3D" id="1.10.8.10">
    <property type="entry name" value="DNA helicase RuvA subunit, C-terminal domain"/>
    <property type="match status" value="1"/>
</dbReference>
<dbReference type="GO" id="GO:0031468">
    <property type="term" value="P:nuclear membrane reassembly"/>
    <property type="evidence" value="ECO:0007669"/>
    <property type="project" value="TreeGrafter"/>
</dbReference>
<dbReference type="GO" id="GO:0061025">
    <property type="term" value="P:membrane fusion"/>
    <property type="evidence" value="ECO:0007669"/>
    <property type="project" value="TreeGrafter"/>
</dbReference>
<sequence>MTSTAEVIKEFQNVTGADADTSKFYLESSGWDISAATEMFFESGGQPTVAPAGGSGQAVAGGHAPPATSAAPRPARSQPQRGGIRGFSDLGGDDAEEEGQDFYTGGKASGMVVRDPKAPPSGSSHDIVSELMENARKHGGAEAPPEQPAAAPSRPVFVGSGYRLGDETKPSEKIVPREDRAAAEREEKGPVTRSLVFYRQGFTVDGGPLRSYTDPANAEFLNDINKGIAPAELEREARGRPLSVNLMDKKSEDYVPPPKVITPFAGAGQRLGGPSSAPAPAATTASSAPRRPLVVDDTQPTTSVQIRLHDGTRLVAKFNHTHTVGDLRGFVDAALPKRVAYQLQTTLPVRVLANESQTLQEAGLLGSTVVQRPL</sequence>
<dbReference type="SMART" id="SM00166">
    <property type="entry name" value="UBX"/>
    <property type="match status" value="1"/>
</dbReference>